<name>A0A7X1Z8P5_9LACT</name>
<dbReference type="EMBL" id="WITJ01000010">
    <property type="protein sequence ID" value="MQW39896.1"/>
    <property type="molecule type" value="Genomic_DNA"/>
</dbReference>
<feature type="transmembrane region" description="Helical" evidence="1">
    <location>
        <begin position="197"/>
        <end position="216"/>
    </location>
</feature>
<protein>
    <submittedName>
        <fullName evidence="2">DUF1361 domain-containing protein</fullName>
    </submittedName>
</protein>
<reference evidence="2 3" key="1">
    <citation type="submission" date="2019-10" db="EMBL/GenBank/DDBJ databases">
        <authorList>
            <person name="Dong K."/>
        </authorList>
    </citation>
    <scope>NUCLEOTIDE SEQUENCE [LARGE SCALE GENOMIC DNA]</scope>
    <source>
        <strain evidence="2 3">DSM 28960</strain>
    </source>
</reference>
<dbReference type="InterPro" id="IPR009793">
    <property type="entry name" value="DUF1361"/>
</dbReference>
<feature type="transmembrane region" description="Helical" evidence="1">
    <location>
        <begin position="145"/>
        <end position="165"/>
    </location>
</feature>
<keyword evidence="3" id="KW-1185">Reference proteome</keyword>
<keyword evidence="1" id="KW-0472">Membrane</keyword>
<proteinExistence type="predicted"/>
<accession>A0A7X1Z8P5</accession>
<dbReference type="OrthoDB" id="4540541at2"/>
<keyword evidence="1" id="KW-0812">Transmembrane</keyword>
<sequence>MLRDKKFLYLQGFFVLFVLVCMAFSLLFYGKISLHVEVNVPMSMTWNVFLALLAYDFAYFSCQVSKKGAQIGFAFLWLIFYPNTFYVLTDAKHFVDWLDPTMVHRLSQFRTLINFNLLIFGIIFGVVLGAWSIQLIVTRFVPYKVLRAFFVFVISFLSSIGIFVGRSEQLRLNSWDLILHPFNTFFTIIRSINQENLGFFGAFTVCQIVIILLLSFSPQLFLQKK</sequence>
<evidence type="ECO:0000313" key="3">
    <source>
        <dbReference type="Proteomes" id="UP000439550"/>
    </source>
</evidence>
<evidence type="ECO:0000313" key="2">
    <source>
        <dbReference type="EMBL" id="MQW39896.1"/>
    </source>
</evidence>
<feature type="transmembrane region" description="Helical" evidence="1">
    <location>
        <begin position="109"/>
        <end position="133"/>
    </location>
</feature>
<feature type="transmembrane region" description="Helical" evidence="1">
    <location>
        <begin position="7"/>
        <end position="28"/>
    </location>
</feature>
<comment type="caution">
    <text evidence="2">The sequence shown here is derived from an EMBL/GenBank/DDBJ whole genome shotgun (WGS) entry which is preliminary data.</text>
</comment>
<evidence type="ECO:0000256" key="1">
    <source>
        <dbReference type="SAM" id="Phobius"/>
    </source>
</evidence>
<feature type="transmembrane region" description="Helical" evidence="1">
    <location>
        <begin position="40"/>
        <end position="59"/>
    </location>
</feature>
<feature type="transmembrane region" description="Helical" evidence="1">
    <location>
        <begin position="71"/>
        <end position="89"/>
    </location>
</feature>
<dbReference type="AlphaFoldDB" id="A0A7X1Z8P5"/>
<keyword evidence="1" id="KW-1133">Transmembrane helix</keyword>
<organism evidence="2 3">
    <name type="scientific">Lactococcus hircilactis</name>
    <dbReference type="NCBI Taxonomy" id="1494462"/>
    <lineage>
        <taxon>Bacteria</taxon>
        <taxon>Bacillati</taxon>
        <taxon>Bacillota</taxon>
        <taxon>Bacilli</taxon>
        <taxon>Lactobacillales</taxon>
        <taxon>Streptococcaceae</taxon>
        <taxon>Lactococcus</taxon>
    </lineage>
</organism>
<gene>
    <name evidence="2" type="ORF">GHI93_08150</name>
</gene>
<dbReference type="Pfam" id="PF07099">
    <property type="entry name" value="DUF1361"/>
    <property type="match status" value="1"/>
</dbReference>
<dbReference type="Proteomes" id="UP000439550">
    <property type="component" value="Unassembled WGS sequence"/>
</dbReference>